<evidence type="ECO:0000313" key="2">
    <source>
        <dbReference type="EMBL" id="KAF6024964.1"/>
    </source>
</evidence>
<evidence type="ECO:0000313" key="3">
    <source>
        <dbReference type="Proteomes" id="UP000593567"/>
    </source>
</evidence>
<dbReference type="EMBL" id="VXIV02002508">
    <property type="protein sequence ID" value="KAF6024964.1"/>
    <property type="molecule type" value="Genomic_DNA"/>
</dbReference>
<dbReference type="Gene3D" id="1.10.238.10">
    <property type="entry name" value="EF-hand"/>
    <property type="match status" value="1"/>
</dbReference>
<dbReference type="InterPro" id="IPR002048">
    <property type="entry name" value="EF_hand_dom"/>
</dbReference>
<reference evidence="2" key="1">
    <citation type="submission" date="2020-06" db="EMBL/GenBank/DDBJ databases">
        <title>Draft genome of Bugula neritina, a colonial animal packing powerful symbionts and potential medicines.</title>
        <authorList>
            <person name="Rayko M."/>
        </authorList>
    </citation>
    <scope>NUCLEOTIDE SEQUENCE [LARGE SCALE GENOMIC DNA]</scope>
    <source>
        <strain evidence="2">Kwan_BN1</strain>
    </source>
</reference>
<accession>A0A7J7JH60</accession>
<keyword evidence="3" id="KW-1185">Reference proteome</keyword>
<organism evidence="2 3">
    <name type="scientific">Bugula neritina</name>
    <name type="common">Brown bryozoan</name>
    <name type="synonym">Sertularia neritina</name>
    <dbReference type="NCBI Taxonomy" id="10212"/>
    <lineage>
        <taxon>Eukaryota</taxon>
        <taxon>Metazoa</taxon>
        <taxon>Spiralia</taxon>
        <taxon>Lophotrochozoa</taxon>
        <taxon>Bryozoa</taxon>
        <taxon>Gymnolaemata</taxon>
        <taxon>Cheilostomatida</taxon>
        <taxon>Flustrina</taxon>
        <taxon>Buguloidea</taxon>
        <taxon>Bugulidae</taxon>
        <taxon>Bugula</taxon>
    </lineage>
</organism>
<dbReference type="Pfam" id="PF13833">
    <property type="entry name" value="EF-hand_8"/>
    <property type="match status" value="2"/>
</dbReference>
<sequence>MYRHSKTSLDGLQTRKTLKKTKDVKSVFDNQVRTGPLTGRMESVPHSAALSRRSTESNFMNLPGDGDCLPDLPRTPAMESEGDFLRSTSREQHSSMQRVESEMDIIIPPENENTSTAKSAKVRTPIKAPTPNPLKTCDLSAADLTLYHIKEEEMKAMFQKLDTDDDGHLMYQQVEPQFPQSLQPNQKKYLKQIYDITSASTYFGVKEFVTIKCLCDEVSKLDHQLMLRGFEKLDFPNLTTSVIQYTELFQQVDRASKGKITLDSLRDIICTALQKDKDHLEYGLSQLSDVLNLGDNDSVNKVKFIAGIPYYLTVASLEKPETGNEETPLK</sequence>
<gene>
    <name evidence="2" type="ORF">EB796_016724</name>
</gene>
<feature type="domain" description="EF-hand" evidence="1">
    <location>
        <begin position="149"/>
        <end position="184"/>
    </location>
</feature>
<dbReference type="Proteomes" id="UP000593567">
    <property type="component" value="Unassembled WGS sequence"/>
</dbReference>
<dbReference type="GO" id="GO:0005509">
    <property type="term" value="F:calcium ion binding"/>
    <property type="evidence" value="ECO:0007669"/>
    <property type="project" value="InterPro"/>
</dbReference>
<dbReference type="OrthoDB" id="10007716at2759"/>
<dbReference type="PROSITE" id="PS50222">
    <property type="entry name" value="EF_HAND_2"/>
    <property type="match status" value="1"/>
</dbReference>
<comment type="caution">
    <text evidence="2">The sequence shown here is derived from an EMBL/GenBank/DDBJ whole genome shotgun (WGS) entry which is preliminary data.</text>
</comment>
<dbReference type="SUPFAM" id="SSF47473">
    <property type="entry name" value="EF-hand"/>
    <property type="match status" value="1"/>
</dbReference>
<evidence type="ECO:0000259" key="1">
    <source>
        <dbReference type="PROSITE" id="PS50222"/>
    </source>
</evidence>
<dbReference type="InterPro" id="IPR011992">
    <property type="entry name" value="EF-hand-dom_pair"/>
</dbReference>
<proteinExistence type="predicted"/>
<protein>
    <recommendedName>
        <fullName evidence="1">EF-hand domain-containing protein</fullName>
    </recommendedName>
</protein>
<dbReference type="AlphaFoldDB" id="A0A7J7JH60"/>
<name>A0A7J7JH60_BUGNE</name>